<proteinExistence type="predicted"/>
<dbReference type="PANTHER" id="PTHR47506">
    <property type="entry name" value="TRANSCRIPTIONAL REGULATORY PROTEIN"/>
    <property type="match status" value="1"/>
</dbReference>
<sequence>MRNAEITKEKILSEAAALFNVKGFKATSLSDITTATGFTKGAIYRHFTDKEDLEEHAYEYMSERMQEKFKAVIKTKNNAADKLKAICSFFYSYIHSPVIEGGCPILNAGVESDDTKPGLNKKVINLLEVFQGSLEHIVRKGIEYGQLKPSTDPVSFSTVFVATLEGAVLLSKIRNRNKEMKIIIKHLETQIELIKI</sequence>
<dbReference type="Pfam" id="PF16925">
    <property type="entry name" value="TetR_C_13"/>
    <property type="match status" value="1"/>
</dbReference>
<evidence type="ECO:0000256" key="4">
    <source>
        <dbReference type="PROSITE-ProRule" id="PRU00335"/>
    </source>
</evidence>
<dbReference type="PRINTS" id="PR00455">
    <property type="entry name" value="HTHTETR"/>
</dbReference>
<evidence type="ECO:0000256" key="1">
    <source>
        <dbReference type="ARBA" id="ARBA00023015"/>
    </source>
</evidence>
<organism evidence="6 7">
    <name type="scientific">Marivirga lumbricoides</name>
    <dbReference type="NCBI Taxonomy" id="1046115"/>
    <lineage>
        <taxon>Bacteria</taxon>
        <taxon>Pseudomonadati</taxon>
        <taxon>Bacteroidota</taxon>
        <taxon>Cytophagia</taxon>
        <taxon>Cytophagales</taxon>
        <taxon>Marivirgaceae</taxon>
        <taxon>Marivirga</taxon>
    </lineage>
</organism>
<dbReference type="InterPro" id="IPR009057">
    <property type="entry name" value="Homeodomain-like_sf"/>
</dbReference>
<keyword evidence="7" id="KW-1185">Reference proteome</keyword>
<accession>A0ABQ1LM66</accession>
<dbReference type="InterPro" id="IPR001647">
    <property type="entry name" value="HTH_TetR"/>
</dbReference>
<evidence type="ECO:0000256" key="3">
    <source>
        <dbReference type="ARBA" id="ARBA00023163"/>
    </source>
</evidence>
<keyword evidence="3" id="KW-0804">Transcription</keyword>
<dbReference type="EMBL" id="BMEC01000003">
    <property type="protein sequence ID" value="GGC26546.1"/>
    <property type="molecule type" value="Genomic_DNA"/>
</dbReference>
<dbReference type="SUPFAM" id="SSF46689">
    <property type="entry name" value="Homeodomain-like"/>
    <property type="match status" value="1"/>
</dbReference>
<dbReference type="PROSITE" id="PS50977">
    <property type="entry name" value="HTH_TETR_2"/>
    <property type="match status" value="1"/>
</dbReference>
<dbReference type="Gene3D" id="1.10.357.10">
    <property type="entry name" value="Tetracycline Repressor, domain 2"/>
    <property type="match status" value="1"/>
</dbReference>
<feature type="DNA-binding region" description="H-T-H motif" evidence="4">
    <location>
        <begin position="28"/>
        <end position="47"/>
    </location>
</feature>
<dbReference type="Proteomes" id="UP000636010">
    <property type="component" value="Unassembled WGS sequence"/>
</dbReference>
<dbReference type="InterPro" id="IPR036271">
    <property type="entry name" value="Tet_transcr_reg_TetR-rel_C_sf"/>
</dbReference>
<dbReference type="InterPro" id="IPR011075">
    <property type="entry name" value="TetR_C"/>
</dbReference>
<dbReference type="SUPFAM" id="SSF48498">
    <property type="entry name" value="Tetracyclin repressor-like, C-terminal domain"/>
    <property type="match status" value="1"/>
</dbReference>
<evidence type="ECO:0000259" key="5">
    <source>
        <dbReference type="PROSITE" id="PS50977"/>
    </source>
</evidence>
<name>A0ABQ1LM66_9BACT</name>
<dbReference type="PANTHER" id="PTHR47506:SF3">
    <property type="entry name" value="HTH-TYPE TRANSCRIPTIONAL REGULATOR LMRA"/>
    <property type="match status" value="1"/>
</dbReference>
<evidence type="ECO:0000313" key="6">
    <source>
        <dbReference type="EMBL" id="GGC26546.1"/>
    </source>
</evidence>
<keyword evidence="2 4" id="KW-0238">DNA-binding</keyword>
<evidence type="ECO:0000313" key="7">
    <source>
        <dbReference type="Proteomes" id="UP000636010"/>
    </source>
</evidence>
<keyword evidence="1" id="KW-0805">Transcription regulation</keyword>
<evidence type="ECO:0000256" key="2">
    <source>
        <dbReference type="ARBA" id="ARBA00023125"/>
    </source>
</evidence>
<protein>
    <submittedName>
        <fullName evidence="6">TetR family transcriptional regulator</fullName>
    </submittedName>
</protein>
<comment type="caution">
    <text evidence="6">The sequence shown here is derived from an EMBL/GenBank/DDBJ whole genome shotgun (WGS) entry which is preliminary data.</text>
</comment>
<dbReference type="Pfam" id="PF00440">
    <property type="entry name" value="TetR_N"/>
    <property type="match status" value="1"/>
</dbReference>
<feature type="domain" description="HTH tetR-type" evidence="5">
    <location>
        <begin position="5"/>
        <end position="65"/>
    </location>
</feature>
<reference evidence="7" key="1">
    <citation type="journal article" date="2019" name="Int. J. Syst. Evol. Microbiol.">
        <title>The Global Catalogue of Microorganisms (GCM) 10K type strain sequencing project: providing services to taxonomists for standard genome sequencing and annotation.</title>
        <authorList>
            <consortium name="The Broad Institute Genomics Platform"/>
            <consortium name="The Broad Institute Genome Sequencing Center for Infectious Disease"/>
            <person name="Wu L."/>
            <person name="Ma J."/>
        </authorList>
    </citation>
    <scope>NUCLEOTIDE SEQUENCE [LARGE SCALE GENOMIC DNA]</scope>
    <source>
        <strain evidence="7">CGMCC 1.10832</strain>
    </source>
</reference>
<gene>
    <name evidence="6" type="ORF">GCM10011506_09950</name>
</gene>